<proteinExistence type="predicted"/>
<protein>
    <submittedName>
        <fullName evidence="1">Uncharacterized protein</fullName>
    </submittedName>
</protein>
<evidence type="ECO:0000313" key="1">
    <source>
        <dbReference type="EMBL" id="JAD82583.1"/>
    </source>
</evidence>
<reference evidence="1" key="1">
    <citation type="submission" date="2014-09" db="EMBL/GenBank/DDBJ databases">
        <authorList>
            <person name="Magalhaes I.L.F."/>
            <person name="Oliveira U."/>
            <person name="Santos F.R."/>
            <person name="Vidigal T.H.D.A."/>
            <person name="Brescovit A.D."/>
            <person name="Santos A.J."/>
        </authorList>
    </citation>
    <scope>NUCLEOTIDE SEQUENCE</scope>
    <source>
        <tissue evidence="1">Shoot tissue taken approximately 20 cm above the soil surface</tissue>
    </source>
</reference>
<sequence>MLLAKSDITNQRRWIAEYDIQCFTATIQPSELRFIYFLIESKPSITGHSHHNLVLYESGDDGDDAVGLS</sequence>
<reference evidence="1" key="2">
    <citation type="journal article" date="2015" name="Data Brief">
        <title>Shoot transcriptome of the giant reed, Arundo donax.</title>
        <authorList>
            <person name="Barrero R.A."/>
            <person name="Guerrero F.D."/>
            <person name="Moolhuijzen P."/>
            <person name="Goolsby J.A."/>
            <person name="Tidwell J."/>
            <person name="Bellgard S.E."/>
            <person name="Bellgard M.I."/>
        </authorList>
    </citation>
    <scope>NUCLEOTIDE SEQUENCE</scope>
    <source>
        <tissue evidence="1">Shoot tissue taken approximately 20 cm above the soil surface</tissue>
    </source>
</reference>
<accession>A0A0A9D7C2</accession>
<dbReference type="AlphaFoldDB" id="A0A0A9D7C2"/>
<name>A0A0A9D7C2_ARUDO</name>
<organism evidence="1">
    <name type="scientific">Arundo donax</name>
    <name type="common">Giant reed</name>
    <name type="synonym">Donax arundinaceus</name>
    <dbReference type="NCBI Taxonomy" id="35708"/>
    <lineage>
        <taxon>Eukaryota</taxon>
        <taxon>Viridiplantae</taxon>
        <taxon>Streptophyta</taxon>
        <taxon>Embryophyta</taxon>
        <taxon>Tracheophyta</taxon>
        <taxon>Spermatophyta</taxon>
        <taxon>Magnoliopsida</taxon>
        <taxon>Liliopsida</taxon>
        <taxon>Poales</taxon>
        <taxon>Poaceae</taxon>
        <taxon>PACMAD clade</taxon>
        <taxon>Arundinoideae</taxon>
        <taxon>Arundineae</taxon>
        <taxon>Arundo</taxon>
    </lineage>
</organism>
<dbReference type="EMBL" id="GBRH01215312">
    <property type="protein sequence ID" value="JAD82583.1"/>
    <property type="molecule type" value="Transcribed_RNA"/>
</dbReference>